<gene>
    <name evidence="2" type="ORF">EKG36_15875</name>
</gene>
<keyword evidence="3" id="KW-1185">Reference proteome</keyword>
<dbReference type="RefSeq" id="WP_126485854.1">
    <property type="nucleotide sequence ID" value="NZ_RXNS01000016.1"/>
</dbReference>
<dbReference type="AlphaFoldDB" id="A0A3S0KP97"/>
<keyword evidence="1" id="KW-1133">Transmembrane helix</keyword>
<evidence type="ECO:0008006" key="4">
    <source>
        <dbReference type="Google" id="ProtNLM"/>
    </source>
</evidence>
<keyword evidence="1" id="KW-0472">Membrane</keyword>
<sequence>MNAIVDLATSFPLVVITVLLGLLAVYWLLVLLRLAPTELFEHDSLKEEHLASTMVSLGFAGVPASLALTVLIVLTGGVTLVVELAVLRWLPLGFLRIPLGVLVLWGAFALASPLAAGVCRRLHRRLHRAPERLPRCLLGERVRVTADAGADGRVTAVLDEDDSHEVVLLGKPGHLPRPGERHVLVKYLPDANGYRSVREQDYLDARTRLVRLHLLERHERPLDDSGHGHNGSTPSA</sequence>
<dbReference type="EMBL" id="RXNS01000016">
    <property type="protein sequence ID" value="RTR00483.1"/>
    <property type="molecule type" value="Genomic_DNA"/>
</dbReference>
<keyword evidence="1" id="KW-0812">Transmembrane</keyword>
<reference evidence="2 3" key="1">
    <citation type="submission" date="2018-12" db="EMBL/GenBank/DDBJ databases">
        <authorList>
            <person name="Yu L."/>
        </authorList>
    </citation>
    <scope>NUCLEOTIDE SEQUENCE [LARGE SCALE GENOMIC DNA]</scope>
    <source>
        <strain evidence="2 3">11S</strain>
    </source>
</reference>
<comment type="caution">
    <text evidence="2">The sequence shown here is derived from an EMBL/GenBank/DDBJ whole genome shotgun (WGS) entry which is preliminary data.</text>
</comment>
<evidence type="ECO:0000313" key="2">
    <source>
        <dbReference type="EMBL" id="RTR00483.1"/>
    </source>
</evidence>
<organism evidence="2 3">
    <name type="scientific">Halomonas nitroreducens</name>
    <dbReference type="NCBI Taxonomy" id="447425"/>
    <lineage>
        <taxon>Bacteria</taxon>
        <taxon>Pseudomonadati</taxon>
        <taxon>Pseudomonadota</taxon>
        <taxon>Gammaproteobacteria</taxon>
        <taxon>Oceanospirillales</taxon>
        <taxon>Halomonadaceae</taxon>
        <taxon>Halomonas</taxon>
    </lineage>
</organism>
<evidence type="ECO:0000256" key="1">
    <source>
        <dbReference type="SAM" id="Phobius"/>
    </source>
</evidence>
<proteinExistence type="predicted"/>
<feature type="transmembrane region" description="Helical" evidence="1">
    <location>
        <begin position="12"/>
        <end position="34"/>
    </location>
</feature>
<protein>
    <recommendedName>
        <fullName evidence="4">DUF1449 family protein</fullName>
    </recommendedName>
</protein>
<name>A0A3S0KP97_9GAMM</name>
<feature type="transmembrane region" description="Helical" evidence="1">
    <location>
        <begin position="55"/>
        <end position="82"/>
    </location>
</feature>
<accession>A0A3S0KP97</accession>
<feature type="transmembrane region" description="Helical" evidence="1">
    <location>
        <begin position="94"/>
        <end position="118"/>
    </location>
</feature>
<evidence type="ECO:0000313" key="3">
    <source>
        <dbReference type="Proteomes" id="UP000267400"/>
    </source>
</evidence>
<dbReference type="OrthoDB" id="6166840at2"/>
<dbReference type="Proteomes" id="UP000267400">
    <property type="component" value="Unassembled WGS sequence"/>
</dbReference>